<comment type="subcellular location">
    <subcellularLocation>
        <location evidence="1">Cell membrane</location>
        <topology evidence="1">Multi-pass membrane protein</topology>
    </subcellularLocation>
</comment>
<feature type="domain" description="Major facilitator superfamily (MFS) profile" evidence="10">
    <location>
        <begin position="16"/>
        <end position="460"/>
    </location>
</feature>
<evidence type="ECO:0000313" key="11">
    <source>
        <dbReference type="EMBL" id="CAJ58745.1"/>
    </source>
</evidence>
<name>Q0RUJ4_FRAAA</name>
<dbReference type="STRING" id="326424.FRAAL0062"/>
<dbReference type="PANTHER" id="PTHR42718">
    <property type="entry name" value="MAJOR FACILITATOR SUPERFAMILY MULTIDRUG TRANSPORTER MFSC"/>
    <property type="match status" value="1"/>
</dbReference>
<keyword evidence="4" id="KW-1003">Cell membrane</keyword>
<dbReference type="SUPFAM" id="SSF103473">
    <property type="entry name" value="MFS general substrate transporter"/>
    <property type="match status" value="1"/>
</dbReference>
<accession>Q0RUJ4</accession>
<feature type="transmembrane region" description="Helical" evidence="9">
    <location>
        <begin position="364"/>
        <end position="386"/>
    </location>
</feature>
<proteinExistence type="inferred from homology"/>
<feature type="transmembrane region" description="Helical" evidence="9">
    <location>
        <begin position="305"/>
        <end position="323"/>
    </location>
</feature>
<keyword evidence="3" id="KW-0813">Transport</keyword>
<dbReference type="Pfam" id="PF07690">
    <property type="entry name" value="MFS_1"/>
    <property type="match status" value="1"/>
</dbReference>
<dbReference type="InterPro" id="IPR036259">
    <property type="entry name" value="MFS_trans_sf"/>
</dbReference>
<keyword evidence="6 9" id="KW-1133">Transmembrane helix</keyword>
<dbReference type="Gene3D" id="1.20.1250.20">
    <property type="entry name" value="MFS general substrate transporter like domains"/>
    <property type="match status" value="1"/>
</dbReference>
<reference evidence="11 12" key="1">
    <citation type="journal article" date="2007" name="Genome Res.">
        <title>Genome characteristics of facultatively symbiotic Frankia sp. strains reflect host range and host plant biogeography.</title>
        <authorList>
            <person name="Normand P."/>
            <person name="Lapierre P."/>
            <person name="Tisa L.S."/>
            <person name="Gogarten J.P."/>
            <person name="Alloisio N."/>
            <person name="Bagnarol E."/>
            <person name="Bassi C.A."/>
            <person name="Berry A.M."/>
            <person name="Bickhart D.M."/>
            <person name="Choisne N."/>
            <person name="Couloux A."/>
            <person name="Cournoyer B."/>
            <person name="Cruveiller S."/>
            <person name="Daubin V."/>
            <person name="Demange N."/>
            <person name="Francino M.P."/>
            <person name="Goltsman E."/>
            <person name="Huang Y."/>
            <person name="Kopp O.R."/>
            <person name="Labarre L."/>
            <person name="Lapidus A."/>
            <person name="Lavire C."/>
            <person name="Marechal J."/>
            <person name="Martinez M."/>
            <person name="Mastronunzio J.E."/>
            <person name="Mullin B.C."/>
            <person name="Niemann J."/>
            <person name="Pujic P."/>
            <person name="Rawnsley T."/>
            <person name="Rouy Z."/>
            <person name="Schenowitz C."/>
            <person name="Sellstedt A."/>
            <person name="Tavares F."/>
            <person name="Tomkins J.P."/>
            <person name="Vallenet D."/>
            <person name="Valverde C."/>
            <person name="Wall L.G."/>
            <person name="Wang Y."/>
            <person name="Medigue C."/>
            <person name="Benson D.R."/>
        </authorList>
    </citation>
    <scope>NUCLEOTIDE SEQUENCE [LARGE SCALE GENOMIC DNA]</scope>
    <source>
        <strain evidence="12">DSM 45986 / CECT 9034 / ACN14a</strain>
    </source>
</reference>
<feature type="transmembrane region" description="Helical" evidence="9">
    <location>
        <begin position="58"/>
        <end position="75"/>
    </location>
</feature>
<evidence type="ECO:0000256" key="6">
    <source>
        <dbReference type="ARBA" id="ARBA00022989"/>
    </source>
</evidence>
<comment type="similarity">
    <text evidence="2">Belongs to the major facilitator superfamily. EmrB family.</text>
</comment>
<dbReference type="HOGENOM" id="CLU_000960_28_0_11"/>
<keyword evidence="7 9" id="KW-0472">Membrane</keyword>
<dbReference type="InterPro" id="IPR004638">
    <property type="entry name" value="EmrB-like"/>
</dbReference>
<feature type="transmembrane region" description="Helical" evidence="9">
    <location>
        <begin position="406"/>
        <end position="424"/>
    </location>
</feature>
<dbReference type="PROSITE" id="PS50850">
    <property type="entry name" value="MFS"/>
    <property type="match status" value="1"/>
</dbReference>
<evidence type="ECO:0000256" key="9">
    <source>
        <dbReference type="SAM" id="Phobius"/>
    </source>
</evidence>
<feature type="region of interest" description="Disordered" evidence="8">
    <location>
        <begin position="466"/>
        <end position="495"/>
    </location>
</feature>
<dbReference type="Proteomes" id="UP000000657">
    <property type="component" value="Chromosome"/>
</dbReference>
<evidence type="ECO:0000313" key="12">
    <source>
        <dbReference type="Proteomes" id="UP000000657"/>
    </source>
</evidence>
<feature type="transmembrane region" description="Helical" evidence="9">
    <location>
        <begin position="107"/>
        <end position="131"/>
    </location>
</feature>
<dbReference type="KEGG" id="fal:FRAAL0062"/>
<evidence type="ECO:0000256" key="7">
    <source>
        <dbReference type="ARBA" id="ARBA00023136"/>
    </source>
</evidence>
<feature type="transmembrane region" description="Helical" evidence="9">
    <location>
        <begin position="15"/>
        <end position="38"/>
    </location>
</feature>
<keyword evidence="5 9" id="KW-0812">Transmembrane</keyword>
<feature type="transmembrane region" description="Helical" evidence="9">
    <location>
        <begin position="232"/>
        <end position="250"/>
    </location>
</feature>
<sequence length="495" mass="51185">MAAIRVPRPADQRTVVAVVFVATMFLAIMDATIVNVALPSIATDLGTGTDSIDTVVTSYLVSLAVVIPASGWLADRFGARRVFLAALTVFTVASALCATAGDVGQLVGWRILQGVGGGLLTPVGTTMLYRVYPPQQRARAARVMMIPTAVAPALGPVLGGLLTDGLSWHWVFLVNVPLGLATLLYGLVFLADVPATAARGFDLVGFLLAAGGLAGILYAVSTGPSHGWGSPAVLLTGAAGLVATAAMIYWETRVPHPVLALEIMKNRIFRMSNLVMTFGVMAFMALLYLVPLLAQAIEGASSTRAGLLVFPEAVGVMIGSQVAGSLYPRIGPRRLLAGGLAAAAVTIGLFAAVTISASPWTLRTLMFLAGFAMSFVFLSTQTAAFATITPMRTGDASALFNAQRQLASAFGVALVATVLALPDAGSAAAGAFARRWVFLVPATLALVGAVLALFIRDADASATMRSVAQRVPTSPGTGPDGPVPAKLPRREREAT</sequence>
<evidence type="ECO:0000256" key="4">
    <source>
        <dbReference type="ARBA" id="ARBA00022475"/>
    </source>
</evidence>
<feature type="transmembrane region" description="Helical" evidence="9">
    <location>
        <begin position="143"/>
        <end position="162"/>
    </location>
</feature>
<protein>
    <submittedName>
        <fullName evidence="11">Drug resistance transporter, EmrB/QacA family</fullName>
    </submittedName>
</protein>
<evidence type="ECO:0000256" key="8">
    <source>
        <dbReference type="SAM" id="MobiDB-lite"/>
    </source>
</evidence>
<evidence type="ECO:0000256" key="5">
    <source>
        <dbReference type="ARBA" id="ARBA00022692"/>
    </source>
</evidence>
<feature type="compositionally biased region" description="Polar residues" evidence="8">
    <location>
        <begin position="466"/>
        <end position="476"/>
    </location>
</feature>
<keyword evidence="12" id="KW-1185">Reference proteome</keyword>
<feature type="transmembrane region" description="Helical" evidence="9">
    <location>
        <begin position="168"/>
        <end position="191"/>
    </location>
</feature>
<dbReference type="AlphaFoldDB" id="Q0RUJ4"/>
<dbReference type="RefSeq" id="WP_011601331.1">
    <property type="nucleotide sequence ID" value="NC_008278.1"/>
</dbReference>
<dbReference type="NCBIfam" id="TIGR00711">
    <property type="entry name" value="efflux_EmrB"/>
    <property type="match status" value="1"/>
</dbReference>
<dbReference type="InterPro" id="IPR020846">
    <property type="entry name" value="MFS_dom"/>
</dbReference>
<dbReference type="GO" id="GO:0005886">
    <property type="term" value="C:plasma membrane"/>
    <property type="evidence" value="ECO:0007669"/>
    <property type="project" value="UniProtKB-SubCell"/>
</dbReference>
<feature type="transmembrane region" description="Helical" evidence="9">
    <location>
        <begin position="335"/>
        <end position="358"/>
    </location>
</feature>
<feature type="transmembrane region" description="Helical" evidence="9">
    <location>
        <begin position="82"/>
        <end position="101"/>
    </location>
</feature>
<feature type="transmembrane region" description="Helical" evidence="9">
    <location>
        <begin position="271"/>
        <end position="293"/>
    </location>
</feature>
<dbReference type="OrthoDB" id="9812221at2"/>
<dbReference type="PANTHER" id="PTHR42718:SF9">
    <property type="entry name" value="MAJOR FACILITATOR SUPERFAMILY MULTIDRUG TRANSPORTER MFSC"/>
    <property type="match status" value="1"/>
</dbReference>
<gene>
    <name evidence="11" type="ordered locus">FRAAL0062</name>
</gene>
<feature type="transmembrane region" description="Helical" evidence="9">
    <location>
        <begin position="436"/>
        <end position="455"/>
    </location>
</feature>
<dbReference type="GO" id="GO:0022857">
    <property type="term" value="F:transmembrane transporter activity"/>
    <property type="evidence" value="ECO:0007669"/>
    <property type="project" value="InterPro"/>
</dbReference>
<feature type="transmembrane region" description="Helical" evidence="9">
    <location>
        <begin position="203"/>
        <end position="220"/>
    </location>
</feature>
<dbReference type="EMBL" id="CT573213">
    <property type="protein sequence ID" value="CAJ58745.1"/>
    <property type="molecule type" value="Genomic_DNA"/>
</dbReference>
<evidence type="ECO:0000256" key="3">
    <source>
        <dbReference type="ARBA" id="ARBA00022448"/>
    </source>
</evidence>
<dbReference type="Gene3D" id="1.20.1720.10">
    <property type="entry name" value="Multidrug resistance protein D"/>
    <property type="match status" value="1"/>
</dbReference>
<evidence type="ECO:0000259" key="10">
    <source>
        <dbReference type="PROSITE" id="PS50850"/>
    </source>
</evidence>
<organism evidence="11 12">
    <name type="scientific">Frankia alni (strain DSM 45986 / CECT 9034 / ACN14a)</name>
    <dbReference type="NCBI Taxonomy" id="326424"/>
    <lineage>
        <taxon>Bacteria</taxon>
        <taxon>Bacillati</taxon>
        <taxon>Actinomycetota</taxon>
        <taxon>Actinomycetes</taxon>
        <taxon>Frankiales</taxon>
        <taxon>Frankiaceae</taxon>
        <taxon>Frankia</taxon>
    </lineage>
</organism>
<evidence type="ECO:0000256" key="1">
    <source>
        <dbReference type="ARBA" id="ARBA00004651"/>
    </source>
</evidence>
<dbReference type="PRINTS" id="PR01036">
    <property type="entry name" value="TCRTETB"/>
</dbReference>
<dbReference type="InterPro" id="IPR011701">
    <property type="entry name" value="MFS"/>
</dbReference>
<dbReference type="eggNOG" id="COG2814">
    <property type="taxonomic scope" value="Bacteria"/>
</dbReference>
<dbReference type="CDD" id="cd17503">
    <property type="entry name" value="MFS_LmrB_MDR_like"/>
    <property type="match status" value="1"/>
</dbReference>
<evidence type="ECO:0000256" key="2">
    <source>
        <dbReference type="ARBA" id="ARBA00008537"/>
    </source>
</evidence>